<evidence type="ECO:0000256" key="1">
    <source>
        <dbReference type="SAM" id="Phobius"/>
    </source>
</evidence>
<feature type="domain" description="DUF8049" evidence="2">
    <location>
        <begin position="3"/>
        <end position="38"/>
    </location>
</feature>
<accession>A0ABD6CIR0</accession>
<evidence type="ECO:0000313" key="4">
    <source>
        <dbReference type="Proteomes" id="UP001597085"/>
    </source>
</evidence>
<dbReference type="RefSeq" id="WP_256421550.1">
    <property type="nucleotide sequence ID" value="NZ_JANHDI010000008.1"/>
</dbReference>
<dbReference type="AlphaFoldDB" id="A0ABD6CIR0"/>
<keyword evidence="1" id="KW-0472">Membrane</keyword>
<comment type="caution">
    <text evidence="3">The sequence shown here is derived from an EMBL/GenBank/DDBJ whole genome shotgun (WGS) entry which is preliminary data.</text>
</comment>
<feature type="transmembrane region" description="Helical" evidence="1">
    <location>
        <begin position="20"/>
        <end position="40"/>
    </location>
</feature>
<keyword evidence="1" id="KW-1133">Transmembrane helix</keyword>
<gene>
    <name evidence="3" type="ORF">ACFSBX_01175</name>
</gene>
<protein>
    <recommendedName>
        <fullName evidence="2">DUF8049 domain-containing protein</fullName>
    </recommendedName>
</protein>
<dbReference type="Proteomes" id="UP001597085">
    <property type="component" value="Unassembled WGS sequence"/>
</dbReference>
<evidence type="ECO:0000313" key="3">
    <source>
        <dbReference type="EMBL" id="MFD1597576.1"/>
    </source>
</evidence>
<proteinExistence type="predicted"/>
<dbReference type="Pfam" id="PF26223">
    <property type="entry name" value="DUF8049"/>
    <property type="match status" value="1"/>
</dbReference>
<name>A0ABD6CIR0_9EURY</name>
<reference evidence="3 4" key="1">
    <citation type="journal article" date="2019" name="Int. J. Syst. Evol. Microbiol.">
        <title>The Global Catalogue of Microorganisms (GCM) 10K type strain sequencing project: providing services to taxonomists for standard genome sequencing and annotation.</title>
        <authorList>
            <consortium name="The Broad Institute Genomics Platform"/>
            <consortium name="The Broad Institute Genome Sequencing Center for Infectious Disease"/>
            <person name="Wu L."/>
            <person name="Ma J."/>
        </authorList>
    </citation>
    <scope>NUCLEOTIDE SEQUENCE [LARGE SCALE GENOMIC DNA]</scope>
    <source>
        <strain evidence="3 4">CGMCC 1.12121</strain>
    </source>
</reference>
<organism evidence="3 4">
    <name type="scientific">Halobellus rarus</name>
    <dbReference type="NCBI Taxonomy" id="1126237"/>
    <lineage>
        <taxon>Archaea</taxon>
        <taxon>Methanobacteriati</taxon>
        <taxon>Methanobacteriota</taxon>
        <taxon>Stenosarchaea group</taxon>
        <taxon>Halobacteria</taxon>
        <taxon>Halobacteriales</taxon>
        <taxon>Haloferacaceae</taxon>
        <taxon>Halobellus</taxon>
    </lineage>
</organism>
<keyword evidence="4" id="KW-1185">Reference proteome</keyword>
<dbReference type="InterPro" id="IPR058362">
    <property type="entry name" value="DUF8049"/>
</dbReference>
<dbReference type="EMBL" id="JBHUDK010000002">
    <property type="protein sequence ID" value="MFD1597576.1"/>
    <property type="molecule type" value="Genomic_DNA"/>
</dbReference>
<sequence length="42" mass="4482">MPNFLSLVTKRLELGGLDTPGNWSLLTVAITPATFGYLGFVA</sequence>
<keyword evidence="1" id="KW-0812">Transmembrane</keyword>
<evidence type="ECO:0000259" key="2">
    <source>
        <dbReference type="Pfam" id="PF26223"/>
    </source>
</evidence>